<organism evidence="2">
    <name type="scientific">Xenopus laevis</name>
    <name type="common">African clawed frog</name>
    <dbReference type="NCBI Taxonomy" id="8355"/>
    <lineage>
        <taxon>Eukaryota</taxon>
        <taxon>Metazoa</taxon>
        <taxon>Chordata</taxon>
        <taxon>Craniata</taxon>
        <taxon>Vertebrata</taxon>
        <taxon>Euteleostomi</taxon>
        <taxon>Amphibia</taxon>
        <taxon>Batrachia</taxon>
        <taxon>Anura</taxon>
        <taxon>Pipoidea</taxon>
        <taxon>Pipidae</taxon>
        <taxon>Xenopodinae</taxon>
        <taxon>Xenopus</taxon>
        <taxon>Xenopus</taxon>
    </lineage>
</organism>
<evidence type="ECO:0000313" key="2">
    <source>
        <dbReference type="EMBL" id="OCT56050.1"/>
    </source>
</evidence>
<dbReference type="EMBL" id="KV467538">
    <property type="protein sequence ID" value="OCT56050.1"/>
    <property type="molecule type" value="Genomic_DNA"/>
</dbReference>
<proteinExistence type="predicted"/>
<name>A0A974BPR5_XENLA</name>
<dbReference type="AlphaFoldDB" id="A0A974BPR5"/>
<protein>
    <recommendedName>
        <fullName evidence="3">Secreted protein</fullName>
    </recommendedName>
</protein>
<feature type="chain" id="PRO_5036801644" description="Secreted protein" evidence="1">
    <location>
        <begin position="23"/>
        <end position="82"/>
    </location>
</feature>
<accession>A0A974BPR5</accession>
<dbReference type="Proteomes" id="UP000694892">
    <property type="component" value="Unassembled WGS sequence"/>
</dbReference>
<keyword evidence="1" id="KW-0732">Signal</keyword>
<reference evidence="2" key="1">
    <citation type="submission" date="2016-05" db="EMBL/GenBank/DDBJ databases">
        <title>WGS assembly of Xenopus laevis.</title>
        <authorList>
            <person name="Session A."/>
            <person name="Uno Y."/>
            <person name="Kwon T."/>
            <person name="Chapman J."/>
            <person name="Toyoda A."/>
            <person name="Takahashi S."/>
            <person name="Fukui A."/>
            <person name="Hikosaka A."/>
            <person name="Putnam N."/>
            <person name="Stites J."/>
            <person name="Van Heeringen S."/>
            <person name="Quigley I."/>
            <person name="Heinz S."/>
            <person name="Hellsten U."/>
            <person name="Lyons J."/>
            <person name="Suzuki A."/>
            <person name="Kondo M."/>
            <person name="Ogino H."/>
            <person name="Ochi H."/>
            <person name="Bogdanovic O."/>
            <person name="Lister R."/>
            <person name="Georgiou G."/>
            <person name="Paranjpe S."/>
            <person name="Van Kruijsbergen I."/>
            <person name="Mozaffari S."/>
            <person name="Shu S."/>
            <person name="Schmutz J."/>
            <person name="Jenkins J."/>
            <person name="Grimwood J."/>
            <person name="Carlson J."/>
            <person name="Mitros T."/>
            <person name="Simakov O."/>
            <person name="Heald R."/>
            <person name="Miller K."/>
            <person name="Haudenschild C."/>
            <person name="Kuroki Y."/>
            <person name="Tanaka T."/>
            <person name="Michiue T."/>
            <person name="Watanabe M."/>
            <person name="Kinoshita T."/>
            <person name="Ohta Y."/>
            <person name="Mawaribuchi S."/>
            <person name="Suzuki Y."/>
            <person name="Haramoto Y."/>
            <person name="Yamamoto T."/>
            <person name="Takagi C."/>
            <person name="Kitzman J."/>
            <person name="Shendure J."/>
            <person name="Nakayama T."/>
            <person name="Izutsu Y."/>
            <person name="Robert J."/>
            <person name="Dichmann D."/>
            <person name="Flajnik M."/>
            <person name="Houston D."/>
            <person name="Marcotte E."/>
            <person name="Wallingford J."/>
            <person name="Ito Y."/>
            <person name="Asashima M."/>
            <person name="Ueno N."/>
            <person name="Matsuda Y."/>
            <person name="Jan Veenstra G."/>
            <person name="Fujiyama A."/>
            <person name="Harland R."/>
            <person name="Taira M."/>
            <person name="Rokhsar D.S."/>
        </authorList>
    </citation>
    <scope>NUCLEOTIDE SEQUENCE</scope>
    <source>
        <strain evidence="2">J</strain>
        <tissue evidence="2">Blood</tissue>
    </source>
</reference>
<evidence type="ECO:0000256" key="1">
    <source>
        <dbReference type="SAM" id="SignalP"/>
    </source>
</evidence>
<sequence length="82" mass="9503">MCYFFSFAYLLSQGNLLGLCWGLRQRLGINVFTACRRRKVYALMITTHIHRMIENNTIEMKLQRCPSPHIPIGGVDLLQEFG</sequence>
<feature type="signal peptide" evidence="1">
    <location>
        <begin position="1"/>
        <end position="22"/>
    </location>
</feature>
<gene>
    <name evidence="2" type="ORF">XELAEV_18002871mg</name>
</gene>
<evidence type="ECO:0008006" key="3">
    <source>
        <dbReference type="Google" id="ProtNLM"/>
    </source>
</evidence>